<proteinExistence type="predicted"/>
<feature type="signal peptide" evidence="5">
    <location>
        <begin position="1"/>
        <end position="18"/>
    </location>
</feature>
<dbReference type="GO" id="GO:0005576">
    <property type="term" value="C:extracellular region"/>
    <property type="evidence" value="ECO:0007669"/>
    <property type="project" value="UniProtKB-SubCell"/>
</dbReference>
<evidence type="ECO:0000256" key="4">
    <source>
        <dbReference type="ARBA" id="ARBA00023157"/>
    </source>
</evidence>
<accession>A0A9P4MF87</accession>
<evidence type="ECO:0000313" key="8">
    <source>
        <dbReference type="Proteomes" id="UP000799439"/>
    </source>
</evidence>
<comment type="caution">
    <text evidence="7">The sequence shown here is derived from an EMBL/GenBank/DDBJ whole genome shotgun (WGS) entry which is preliminary data.</text>
</comment>
<comment type="cofactor">
    <cofactor evidence="1">
        <name>Cu(2+)</name>
        <dbReference type="ChEBI" id="CHEBI:29036"/>
    </cofactor>
</comment>
<reference evidence="7" key="1">
    <citation type="journal article" date="2020" name="Stud. Mycol.">
        <title>101 Dothideomycetes genomes: a test case for predicting lifestyles and emergence of pathogens.</title>
        <authorList>
            <person name="Haridas S."/>
            <person name="Albert R."/>
            <person name="Binder M."/>
            <person name="Bloem J."/>
            <person name="Labutti K."/>
            <person name="Salamov A."/>
            <person name="Andreopoulos B."/>
            <person name="Baker S."/>
            <person name="Barry K."/>
            <person name="Bills G."/>
            <person name="Bluhm B."/>
            <person name="Cannon C."/>
            <person name="Castanera R."/>
            <person name="Culley D."/>
            <person name="Daum C."/>
            <person name="Ezra D."/>
            <person name="Gonzalez J."/>
            <person name="Henrissat B."/>
            <person name="Kuo A."/>
            <person name="Liang C."/>
            <person name="Lipzen A."/>
            <person name="Lutzoni F."/>
            <person name="Magnuson J."/>
            <person name="Mondo S."/>
            <person name="Nolan M."/>
            <person name="Ohm R."/>
            <person name="Pangilinan J."/>
            <person name="Park H.-J."/>
            <person name="Ramirez L."/>
            <person name="Alfaro M."/>
            <person name="Sun H."/>
            <person name="Tritt A."/>
            <person name="Yoshinaga Y."/>
            <person name="Zwiers L.-H."/>
            <person name="Turgeon B."/>
            <person name="Goodwin S."/>
            <person name="Spatafora J."/>
            <person name="Crous P."/>
            <person name="Grigoriev I."/>
        </authorList>
    </citation>
    <scope>NUCLEOTIDE SEQUENCE</scope>
    <source>
        <strain evidence="7">CBS 260.36</strain>
    </source>
</reference>
<keyword evidence="4" id="KW-1015">Disulfide bond</keyword>
<organism evidence="7 8">
    <name type="scientific">Myriangium duriaei CBS 260.36</name>
    <dbReference type="NCBI Taxonomy" id="1168546"/>
    <lineage>
        <taxon>Eukaryota</taxon>
        <taxon>Fungi</taxon>
        <taxon>Dikarya</taxon>
        <taxon>Ascomycota</taxon>
        <taxon>Pezizomycotina</taxon>
        <taxon>Dothideomycetes</taxon>
        <taxon>Dothideomycetidae</taxon>
        <taxon>Myriangiales</taxon>
        <taxon>Myriangiaceae</taxon>
        <taxon>Myriangium</taxon>
    </lineage>
</organism>
<keyword evidence="5" id="KW-0732">Signal</keyword>
<dbReference type="InterPro" id="IPR049892">
    <property type="entry name" value="AA9"/>
</dbReference>
<evidence type="ECO:0000259" key="6">
    <source>
        <dbReference type="Pfam" id="PF03443"/>
    </source>
</evidence>
<dbReference type="InterPro" id="IPR005103">
    <property type="entry name" value="AA9_LPMO"/>
</dbReference>
<dbReference type="PANTHER" id="PTHR33353:SF34">
    <property type="entry name" value="ENDO-BETA-1,4-GLUCANASE D"/>
    <property type="match status" value="1"/>
</dbReference>
<feature type="chain" id="PRO_5040112123" evidence="5">
    <location>
        <begin position="19"/>
        <end position="248"/>
    </location>
</feature>
<feature type="domain" description="Auxiliary Activity family 9 catalytic" evidence="6">
    <location>
        <begin position="19"/>
        <end position="233"/>
    </location>
</feature>
<keyword evidence="7" id="KW-0560">Oxidoreductase</keyword>
<evidence type="ECO:0000313" key="7">
    <source>
        <dbReference type="EMBL" id="KAF2150928.1"/>
    </source>
</evidence>
<dbReference type="Pfam" id="PF03443">
    <property type="entry name" value="AA9"/>
    <property type="match status" value="1"/>
</dbReference>
<keyword evidence="3" id="KW-0964">Secreted</keyword>
<keyword evidence="8" id="KW-1185">Reference proteome</keyword>
<dbReference type="AlphaFoldDB" id="A0A9P4MF87"/>
<dbReference type="PANTHER" id="PTHR33353">
    <property type="entry name" value="PUTATIVE (AFU_ORTHOLOGUE AFUA_1G12560)-RELATED"/>
    <property type="match status" value="1"/>
</dbReference>
<evidence type="ECO:0000256" key="3">
    <source>
        <dbReference type="ARBA" id="ARBA00022525"/>
    </source>
</evidence>
<evidence type="ECO:0000256" key="2">
    <source>
        <dbReference type="ARBA" id="ARBA00004613"/>
    </source>
</evidence>
<dbReference type="Proteomes" id="UP000799439">
    <property type="component" value="Unassembled WGS sequence"/>
</dbReference>
<dbReference type="GO" id="GO:0004497">
    <property type="term" value="F:monooxygenase activity"/>
    <property type="evidence" value="ECO:0007669"/>
    <property type="project" value="UniProtKB-KW"/>
</dbReference>
<dbReference type="Gene3D" id="2.70.50.70">
    <property type="match status" value="1"/>
</dbReference>
<evidence type="ECO:0000256" key="1">
    <source>
        <dbReference type="ARBA" id="ARBA00001973"/>
    </source>
</evidence>
<keyword evidence="7" id="KW-0503">Monooxygenase</keyword>
<gene>
    <name evidence="7" type="ORF">K461DRAFT_227693</name>
</gene>
<name>A0A9P4MF87_9PEZI</name>
<sequence length="248" mass="26883">MHIAQLIAAILSLTSVSAHGLVQRIIGGGQFWSGNNPWWKGAVDSPAWFADNFDYGFVSDVTNINITCHKGGRAGTQYIPVTAGSEVRLNWTGIWPHPGPVMSYLARCSGPCTSANPSDLKFFKIAHSGLLKNTNNTWQGLYWASNALRDNNNTGVVKLPTNIQPGDYVLRHEILALHAAYNVSGAQFYPQCVNLRISGSGNLLPSGTVATKLYNQTAPGVLINIYWPTPTEYAIPGPKIAKGLQFSK</sequence>
<comment type="subcellular location">
    <subcellularLocation>
        <location evidence="2">Secreted</location>
    </subcellularLocation>
</comment>
<dbReference type="EMBL" id="ML996088">
    <property type="protein sequence ID" value="KAF2150928.1"/>
    <property type="molecule type" value="Genomic_DNA"/>
</dbReference>
<dbReference type="OrthoDB" id="4849160at2759"/>
<evidence type="ECO:0000256" key="5">
    <source>
        <dbReference type="SAM" id="SignalP"/>
    </source>
</evidence>
<protein>
    <submittedName>
        <fullName evidence="7">Lytic polysaccharide monooxygenase</fullName>
    </submittedName>
</protein>
<dbReference type="CDD" id="cd21175">
    <property type="entry name" value="LPMO_AA9"/>
    <property type="match status" value="1"/>
</dbReference>